<organism evidence="1 2">
    <name type="scientific">Planotetraspora phitsanulokensis</name>
    <dbReference type="NCBI Taxonomy" id="575192"/>
    <lineage>
        <taxon>Bacteria</taxon>
        <taxon>Bacillati</taxon>
        <taxon>Actinomycetota</taxon>
        <taxon>Actinomycetes</taxon>
        <taxon>Streptosporangiales</taxon>
        <taxon>Streptosporangiaceae</taxon>
        <taxon>Planotetraspora</taxon>
    </lineage>
</organism>
<dbReference type="AlphaFoldDB" id="A0A8J3UKE1"/>
<dbReference type="Proteomes" id="UP000622547">
    <property type="component" value="Unassembled WGS sequence"/>
</dbReference>
<dbReference type="EMBL" id="BOOP01000025">
    <property type="protein sequence ID" value="GII40365.1"/>
    <property type="molecule type" value="Genomic_DNA"/>
</dbReference>
<gene>
    <name evidence="1" type="ORF">Pph01_53680</name>
</gene>
<accession>A0A8J3UKE1</accession>
<dbReference type="InterPro" id="IPR046032">
    <property type="entry name" value="DUF5990"/>
</dbReference>
<comment type="caution">
    <text evidence="1">The sequence shown here is derived from an EMBL/GenBank/DDBJ whole genome shotgun (WGS) entry which is preliminary data.</text>
</comment>
<reference evidence="1 2" key="1">
    <citation type="submission" date="2021-01" db="EMBL/GenBank/DDBJ databases">
        <title>Whole genome shotgun sequence of Planotetraspora phitsanulokensis NBRC 104273.</title>
        <authorList>
            <person name="Komaki H."/>
            <person name="Tamura T."/>
        </authorList>
    </citation>
    <scope>NUCLEOTIDE SEQUENCE [LARGE SCALE GENOMIC DNA]</scope>
    <source>
        <strain evidence="1 2">NBRC 104273</strain>
    </source>
</reference>
<protein>
    <recommendedName>
        <fullName evidence="3">Monooxygenase</fullName>
    </recommendedName>
</protein>
<evidence type="ECO:0008006" key="3">
    <source>
        <dbReference type="Google" id="ProtNLM"/>
    </source>
</evidence>
<evidence type="ECO:0000313" key="1">
    <source>
        <dbReference type="EMBL" id="GII40365.1"/>
    </source>
</evidence>
<keyword evidence="2" id="KW-1185">Reference proteome</keyword>
<evidence type="ECO:0000313" key="2">
    <source>
        <dbReference type="Proteomes" id="UP000622547"/>
    </source>
</evidence>
<proteinExistence type="predicted"/>
<sequence>MRIHIEATNLPGRSCPPNAGFPGYDGIHVGVQRRDRRDELLGLHPGDASSAAWTLECTAVATPGGADIRGPHIQGRPGGRFIYLAWGSVDDTGAFTMFRRAKLMLDAVDPATVEAAVRGGRLVARLGLTDGRGEPLRAAVRPPLIEWSAGA</sequence>
<dbReference type="Pfam" id="PF19452">
    <property type="entry name" value="DUF5990"/>
    <property type="match status" value="1"/>
</dbReference>
<name>A0A8J3UKE1_9ACTN</name>
<dbReference type="RefSeq" id="WP_204075903.1">
    <property type="nucleotide sequence ID" value="NZ_BAABHI010000026.1"/>
</dbReference>